<feature type="region of interest" description="Disordered" evidence="1">
    <location>
        <begin position="391"/>
        <end position="476"/>
    </location>
</feature>
<gene>
    <name evidence="2" type="ORF">MSAN_02173000</name>
</gene>
<proteinExistence type="predicted"/>
<dbReference type="Proteomes" id="UP000623467">
    <property type="component" value="Unassembled WGS sequence"/>
</dbReference>
<feature type="region of interest" description="Disordered" evidence="1">
    <location>
        <begin position="619"/>
        <end position="650"/>
    </location>
</feature>
<keyword evidence="3" id="KW-1185">Reference proteome</keyword>
<evidence type="ECO:0000256" key="1">
    <source>
        <dbReference type="SAM" id="MobiDB-lite"/>
    </source>
</evidence>
<name>A0A8H6XDY0_9AGAR</name>
<feature type="compositionally biased region" description="Polar residues" evidence="1">
    <location>
        <begin position="427"/>
        <end position="452"/>
    </location>
</feature>
<feature type="compositionally biased region" description="Basic and acidic residues" evidence="1">
    <location>
        <begin position="140"/>
        <end position="149"/>
    </location>
</feature>
<evidence type="ECO:0000313" key="3">
    <source>
        <dbReference type="Proteomes" id="UP000623467"/>
    </source>
</evidence>
<feature type="compositionally biased region" description="Acidic residues" evidence="1">
    <location>
        <begin position="126"/>
        <end position="139"/>
    </location>
</feature>
<dbReference type="AlphaFoldDB" id="A0A8H6XDY0"/>
<comment type="caution">
    <text evidence="2">The sequence shown here is derived from an EMBL/GenBank/DDBJ whole genome shotgun (WGS) entry which is preliminary data.</text>
</comment>
<feature type="compositionally biased region" description="Polar residues" evidence="1">
    <location>
        <begin position="396"/>
        <end position="405"/>
    </location>
</feature>
<evidence type="ECO:0000313" key="2">
    <source>
        <dbReference type="EMBL" id="KAF7339585.1"/>
    </source>
</evidence>
<feature type="compositionally biased region" description="Basic and acidic residues" evidence="1">
    <location>
        <begin position="702"/>
        <end position="715"/>
    </location>
</feature>
<feature type="compositionally biased region" description="Polar residues" evidence="1">
    <location>
        <begin position="621"/>
        <end position="632"/>
    </location>
</feature>
<protein>
    <submittedName>
        <fullName evidence="2">Uncharacterized protein</fullName>
    </submittedName>
</protein>
<feature type="region of interest" description="Disordered" evidence="1">
    <location>
        <begin position="322"/>
        <end position="364"/>
    </location>
</feature>
<dbReference type="EMBL" id="JACAZH010000031">
    <property type="protein sequence ID" value="KAF7339585.1"/>
    <property type="molecule type" value="Genomic_DNA"/>
</dbReference>
<feature type="compositionally biased region" description="Polar residues" evidence="1">
    <location>
        <begin position="261"/>
        <end position="273"/>
    </location>
</feature>
<feature type="compositionally biased region" description="Polar residues" evidence="1">
    <location>
        <begin position="549"/>
        <end position="558"/>
    </location>
</feature>
<sequence length="737" mass="80163">MLRRAHDEDHLRHLLDQRSTALRQAMHLEDYDSPSVYSAPYFSPRPNDIAETRSLHSYRDSPSPTAPVEPRNRLNELAHSMLDLDDEPVDDDRVLDTEADPDDQDDSRLSMLGPKMRFHGKAPWEMDAETLDEEDEEDDRSTRGRDGFRKGLASFRSSSRGTTASARPSGESNRSNQPKHKRSFDSTASSPYGRGGLALQPTPASRQAGLRLNLPLSGPATPPRAPASPRSIHSPHSKARSPTPPRSNHEYAPFHKPSLTRRATNESATSQSLYSEEMHPYANPDLVVSYADEQAITPAPARSAFNNLPDLVRSNSTATVTESLATSRSGTGSTLTPDTSASSVALSQSGPRTRPLPTNNISSPLITPGLPPGWMERSQSPTFQLISLEQARAQRSRPTAQNLSISSTSSTPFPETPPAMDDPSPPSTIASRTRARSISTGARAKTTLQNMVSGGPGRPPPERQNSEPTVPPGKTLKHKKEWIYEAIQWRPSGEGRKVFASARAVSVRWQTGPPSSKSTIHRVPPPQLSPSMFEPQMPQSRLRAASTADDFQTRTGPSDMSDRDWNQQELPQSAPANVTEFPALRLRPVSTLFSAQFADHLSPQRDSDVPSQLSLDADVDTLSSTSPSTMISPVTPGLSLGGGSARASDDREMGKQPTIALATTDDQSALVQALQEQIASTKKAWQRHIWELEGQRAGGVGTRERNSGTLHDHKVPSGVVNRPRARTGTSARFGSAV</sequence>
<organism evidence="2 3">
    <name type="scientific">Mycena sanguinolenta</name>
    <dbReference type="NCBI Taxonomy" id="230812"/>
    <lineage>
        <taxon>Eukaryota</taxon>
        <taxon>Fungi</taxon>
        <taxon>Dikarya</taxon>
        <taxon>Basidiomycota</taxon>
        <taxon>Agaricomycotina</taxon>
        <taxon>Agaricomycetes</taxon>
        <taxon>Agaricomycetidae</taxon>
        <taxon>Agaricales</taxon>
        <taxon>Marasmiineae</taxon>
        <taxon>Mycenaceae</taxon>
        <taxon>Mycena</taxon>
    </lineage>
</organism>
<feature type="region of interest" description="Disordered" evidence="1">
    <location>
        <begin position="546"/>
        <end position="566"/>
    </location>
</feature>
<feature type="region of interest" description="Disordered" evidence="1">
    <location>
        <begin position="83"/>
        <end position="273"/>
    </location>
</feature>
<accession>A0A8H6XDY0</accession>
<reference evidence="2" key="1">
    <citation type="submission" date="2020-05" db="EMBL/GenBank/DDBJ databases">
        <title>Mycena genomes resolve the evolution of fungal bioluminescence.</title>
        <authorList>
            <person name="Tsai I.J."/>
        </authorList>
    </citation>
    <scope>NUCLEOTIDE SEQUENCE</scope>
    <source>
        <strain evidence="2">160909Yilan</strain>
    </source>
</reference>
<dbReference type="OrthoDB" id="2565072at2759"/>
<feature type="compositionally biased region" description="Low complexity" evidence="1">
    <location>
        <begin position="153"/>
        <end position="169"/>
    </location>
</feature>
<feature type="region of interest" description="Disordered" evidence="1">
    <location>
        <begin position="697"/>
        <end position="737"/>
    </location>
</feature>
<feature type="compositionally biased region" description="Polar residues" evidence="1">
    <location>
        <begin position="727"/>
        <end position="737"/>
    </location>
</feature>